<gene>
    <name evidence="2" type="ORF">B0T16DRAFT_459166</name>
</gene>
<feature type="chain" id="PRO_5041400600" evidence="1">
    <location>
        <begin position="18"/>
        <end position="161"/>
    </location>
</feature>
<sequence>MKWSTIFSLAWASTVLATPLQPRDAALCEDIEYIIGDYGSLKGSLQGANILIPGLSRTDAGAVVRQFLAFLDPANLNVYALYESIASCTTAGATDVKPPSAATCSALTKVAADVARAVTLMDSLAKAKDTPDRLEIVPLQEAVTDATTRLVTVTTALGCPP</sequence>
<keyword evidence="3" id="KW-1185">Reference proteome</keyword>
<organism evidence="2 3">
    <name type="scientific">Cercophora newfieldiana</name>
    <dbReference type="NCBI Taxonomy" id="92897"/>
    <lineage>
        <taxon>Eukaryota</taxon>
        <taxon>Fungi</taxon>
        <taxon>Dikarya</taxon>
        <taxon>Ascomycota</taxon>
        <taxon>Pezizomycotina</taxon>
        <taxon>Sordariomycetes</taxon>
        <taxon>Sordariomycetidae</taxon>
        <taxon>Sordariales</taxon>
        <taxon>Lasiosphaeriaceae</taxon>
        <taxon>Cercophora</taxon>
    </lineage>
</organism>
<dbReference type="Proteomes" id="UP001174936">
    <property type="component" value="Unassembled WGS sequence"/>
</dbReference>
<name>A0AA39Y153_9PEZI</name>
<dbReference type="AlphaFoldDB" id="A0AA39Y153"/>
<evidence type="ECO:0000313" key="2">
    <source>
        <dbReference type="EMBL" id="KAK0642972.1"/>
    </source>
</evidence>
<comment type="caution">
    <text evidence="2">The sequence shown here is derived from an EMBL/GenBank/DDBJ whole genome shotgun (WGS) entry which is preliminary data.</text>
</comment>
<accession>A0AA39Y153</accession>
<feature type="signal peptide" evidence="1">
    <location>
        <begin position="1"/>
        <end position="17"/>
    </location>
</feature>
<protein>
    <submittedName>
        <fullName evidence="2">Uncharacterized protein</fullName>
    </submittedName>
</protein>
<reference evidence="2" key="1">
    <citation type="submission" date="2023-06" db="EMBL/GenBank/DDBJ databases">
        <title>Genome-scale phylogeny and comparative genomics of the fungal order Sordariales.</title>
        <authorList>
            <consortium name="Lawrence Berkeley National Laboratory"/>
            <person name="Hensen N."/>
            <person name="Bonometti L."/>
            <person name="Westerberg I."/>
            <person name="Brannstrom I.O."/>
            <person name="Guillou S."/>
            <person name="Cros-Aarteil S."/>
            <person name="Calhoun S."/>
            <person name="Haridas S."/>
            <person name="Kuo A."/>
            <person name="Mondo S."/>
            <person name="Pangilinan J."/>
            <person name="Riley R."/>
            <person name="Labutti K."/>
            <person name="Andreopoulos B."/>
            <person name="Lipzen A."/>
            <person name="Chen C."/>
            <person name="Yanf M."/>
            <person name="Daum C."/>
            <person name="Ng V."/>
            <person name="Clum A."/>
            <person name="Steindorff A."/>
            <person name="Ohm R."/>
            <person name="Martin F."/>
            <person name="Silar P."/>
            <person name="Natvig D."/>
            <person name="Lalanne C."/>
            <person name="Gautier V."/>
            <person name="Ament-Velasquez S.L."/>
            <person name="Kruys A."/>
            <person name="Hutchinson M.I."/>
            <person name="Powell A.J."/>
            <person name="Barry K."/>
            <person name="Miller A.N."/>
            <person name="Grigoriev I.V."/>
            <person name="Debuchy R."/>
            <person name="Gladieux P."/>
            <person name="Thoren M.H."/>
            <person name="Johannesson H."/>
        </authorList>
    </citation>
    <scope>NUCLEOTIDE SEQUENCE</scope>
    <source>
        <strain evidence="2">SMH2532-1</strain>
    </source>
</reference>
<proteinExistence type="predicted"/>
<dbReference type="EMBL" id="JAULSV010000005">
    <property type="protein sequence ID" value="KAK0642972.1"/>
    <property type="molecule type" value="Genomic_DNA"/>
</dbReference>
<keyword evidence="1" id="KW-0732">Signal</keyword>
<evidence type="ECO:0000256" key="1">
    <source>
        <dbReference type="SAM" id="SignalP"/>
    </source>
</evidence>
<evidence type="ECO:0000313" key="3">
    <source>
        <dbReference type="Proteomes" id="UP001174936"/>
    </source>
</evidence>